<dbReference type="PANTHER" id="PTHR36174:SF1">
    <property type="entry name" value="LIPID II:GLYCINE GLYCYLTRANSFERASE"/>
    <property type="match status" value="1"/>
</dbReference>
<keyword evidence="4" id="KW-0573">Peptidoglycan synthesis</keyword>
<dbReference type="PROSITE" id="PS51191">
    <property type="entry name" value="FEMABX"/>
    <property type="match status" value="1"/>
</dbReference>
<dbReference type="Proteomes" id="UP000215027">
    <property type="component" value="Chromosome I"/>
</dbReference>
<evidence type="ECO:0000256" key="5">
    <source>
        <dbReference type="ARBA" id="ARBA00023315"/>
    </source>
</evidence>
<keyword evidence="9" id="KW-1185">Reference proteome</keyword>
<dbReference type="OrthoDB" id="9785911at2"/>
<keyword evidence="2" id="KW-0808">Transferase</keyword>
<dbReference type="GO" id="GO:0016755">
    <property type="term" value="F:aminoacyltransferase activity"/>
    <property type="evidence" value="ECO:0007669"/>
    <property type="project" value="InterPro"/>
</dbReference>
<dbReference type="Pfam" id="PF02388">
    <property type="entry name" value="FemAB"/>
    <property type="match status" value="2"/>
</dbReference>
<evidence type="ECO:0000256" key="3">
    <source>
        <dbReference type="ARBA" id="ARBA00022960"/>
    </source>
</evidence>
<sequence>MVSQLPELGEQPYSAADAEWDAFVAAHPHGSLLQTTNWARLKSRFGWSSQRVWLRRDGRLVAGAQVLFRSVALGVVKLGYIPHGPLVDWGDDEQLAVLFNQIDQAAYGRGAGLLKLEPRLWLDEMPADEWQALYRRHGCVPSPDTIQPPRTVVIDLRPAEEEILAAMKQKTRYNIRLAEKKGVTVRLGTAADLSGFNRLMQATGARDQFGIHQPEYYRAAFEIFAPDNAALWLAEYEGRPLAGVMVFAAGESAAYLYGASSDEERQRMPAYAAQWAAMRWAKARGCTSYDLWGVPDAEEEELEAGFAERQDGLWPVYRFKRGFGGEVKRTVGAADRVYNNLLHRLYAWQRKR</sequence>
<dbReference type="GO" id="GO:0008360">
    <property type="term" value="P:regulation of cell shape"/>
    <property type="evidence" value="ECO:0007669"/>
    <property type="project" value="UniProtKB-KW"/>
</dbReference>
<dbReference type="EMBL" id="LN890655">
    <property type="protein sequence ID" value="CUS02943.2"/>
    <property type="molecule type" value="Genomic_DNA"/>
</dbReference>
<dbReference type="GO" id="GO:0009252">
    <property type="term" value="P:peptidoglycan biosynthetic process"/>
    <property type="evidence" value="ECO:0007669"/>
    <property type="project" value="UniProtKB-KW"/>
</dbReference>
<proteinExistence type="inferred from homology"/>
<keyword evidence="6" id="KW-0961">Cell wall biogenesis/degradation</keyword>
<evidence type="ECO:0000256" key="4">
    <source>
        <dbReference type="ARBA" id="ARBA00022984"/>
    </source>
</evidence>
<accession>A0A170PF36</accession>
<dbReference type="InterPro" id="IPR050644">
    <property type="entry name" value="PG_Glycine_Bridge_Synth"/>
</dbReference>
<dbReference type="KEGG" id="pbf:CFX0092_A1065"/>
<evidence type="ECO:0000256" key="2">
    <source>
        <dbReference type="ARBA" id="ARBA00022679"/>
    </source>
</evidence>
<dbReference type="InterPro" id="IPR003447">
    <property type="entry name" value="FEMABX"/>
</dbReference>
<dbReference type="InterPro" id="IPR016181">
    <property type="entry name" value="Acyl_CoA_acyltransferase"/>
</dbReference>
<dbReference type="InterPro" id="IPR000182">
    <property type="entry name" value="GNAT_dom"/>
</dbReference>
<evidence type="ECO:0000256" key="6">
    <source>
        <dbReference type="ARBA" id="ARBA00023316"/>
    </source>
</evidence>
<organism evidence="8 9">
    <name type="scientific">Candidatus Promineifilum breve</name>
    <dbReference type="NCBI Taxonomy" id="1806508"/>
    <lineage>
        <taxon>Bacteria</taxon>
        <taxon>Bacillati</taxon>
        <taxon>Chloroflexota</taxon>
        <taxon>Ardenticatenia</taxon>
        <taxon>Candidatus Promineifilales</taxon>
        <taxon>Candidatus Promineifilaceae</taxon>
        <taxon>Candidatus Promineifilum</taxon>
    </lineage>
</organism>
<evidence type="ECO:0000259" key="7">
    <source>
        <dbReference type="PROSITE" id="PS51186"/>
    </source>
</evidence>
<comment type="similarity">
    <text evidence="1">Belongs to the FemABX family.</text>
</comment>
<dbReference type="RefSeq" id="WP_095042502.1">
    <property type="nucleotide sequence ID" value="NZ_LN890655.1"/>
</dbReference>
<name>A0A170PF36_9CHLR</name>
<protein>
    <submittedName>
        <fullName evidence="8">FemAB family protein</fullName>
    </submittedName>
</protein>
<evidence type="ECO:0000313" key="8">
    <source>
        <dbReference type="EMBL" id="CUS02943.2"/>
    </source>
</evidence>
<dbReference type="GO" id="GO:0071555">
    <property type="term" value="P:cell wall organization"/>
    <property type="evidence" value="ECO:0007669"/>
    <property type="project" value="UniProtKB-KW"/>
</dbReference>
<feature type="domain" description="N-acetyltransferase" evidence="7">
    <location>
        <begin position="183"/>
        <end position="352"/>
    </location>
</feature>
<keyword evidence="5" id="KW-0012">Acyltransferase</keyword>
<gene>
    <name evidence="8" type="ORF">CFX0092_A1065</name>
</gene>
<dbReference type="GO" id="GO:0016747">
    <property type="term" value="F:acyltransferase activity, transferring groups other than amino-acyl groups"/>
    <property type="evidence" value="ECO:0007669"/>
    <property type="project" value="InterPro"/>
</dbReference>
<keyword evidence="3" id="KW-0133">Cell shape</keyword>
<reference evidence="8" key="1">
    <citation type="submission" date="2016-01" db="EMBL/GenBank/DDBJ databases">
        <authorList>
            <person name="Mcilroy J.S."/>
            <person name="Karst M S."/>
            <person name="Albertsen M."/>
        </authorList>
    </citation>
    <scope>NUCLEOTIDE SEQUENCE</scope>
    <source>
        <strain evidence="8">Cfx-K</strain>
    </source>
</reference>
<dbReference type="PROSITE" id="PS51186">
    <property type="entry name" value="GNAT"/>
    <property type="match status" value="1"/>
</dbReference>
<dbReference type="PANTHER" id="PTHR36174">
    <property type="entry name" value="LIPID II:GLYCINE GLYCYLTRANSFERASE"/>
    <property type="match status" value="1"/>
</dbReference>
<dbReference type="AlphaFoldDB" id="A0A170PF36"/>
<evidence type="ECO:0000313" key="9">
    <source>
        <dbReference type="Proteomes" id="UP000215027"/>
    </source>
</evidence>
<dbReference type="Gene3D" id="3.40.630.30">
    <property type="match status" value="2"/>
</dbReference>
<evidence type="ECO:0000256" key="1">
    <source>
        <dbReference type="ARBA" id="ARBA00009943"/>
    </source>
</evidence>
<dbReference type="SUPFAM" id="SSF55729">
    <property type="entry name" value="Acyl-CoA N-acyltransferases (Nat)"/>
    <property type="match status" value="2"/>
</dbReference>